<dbReference type="HOGENOM" id="CLU_002540_0_2_1"/>
<dbReference type="InterPro" id="IPR012334">
    <property type="entry name" value="Pectin_lyas_fold"/>
</dbReference>
<dbReference type="eggNOG" id="ENOG502SINF">
    <property type="taxonomic scope" value="Eukaryota"/>
</dbReference>
<dbReference type="PANTHER" id="PTHR33928">
    <property type="entry name" value="POLYGALACTURONASE QRT3"/>
    <property type="match status" value="1"/>
</dbReference>
<dbReference type="SUPFAM" id="SSF51126">
    <property type="entry name" value="Pectin lyase-like"/>
    <property type="match status" value="2"/>
</dbReference>
<reference evidence="6" key="4">
    <citation type="journal article" date="2015" name="G3 (Bethesda)">
        <title>Genome sequences of three phytopathogenic species of the Magnaporthaceae family of fungi.</title>
        <authorList>
            <person name="Okagaki L.H."/>
            <person name="Nunes C.C."/>
            <person name="Sailsbery J."/>
            <person name="Clay B."/>
            <person name="Brown D."/>
            <person name="John T."/>
            <person name="Oh Y."/>
            <person name="Young N."/>
            <person name="Fitzgerald M."/>
            <person name="Haas B.J."/>
            <person name="Zeng Q."/>
            <person name="Young S."/>
            <person name="Adiconis X."/>
            <person name="Fan L."/>
            <person name="Levin J.Z."/>
            <person name="Mitchell T.K."/>
            <person name="Okubara P.A."/>
            <person name="Farman M.L."/>
            <person name="Kohn L.M."/>
            <person name="Birren B."/>
            <person name="Ma L.-J."/>
            <person name="Dean R.A."/>
        </authorList>
    </citation>
    <scope>NUCLEOTIDE SEQUENCE</scope>
    <source>
        <strain evidence="6">R3-111a-1</strain>
    </source>
</reference>
<dbReference type="Gene3D" id="2.160.20.10">
    <property type="entry name" value="Single-stranded right-handed beta-helix, Pectin lyase-like"/>
    <property type="match status" value="2"/>
</dbReference>
<proteinExistence type="predicted"/>
<keyword evidence="1" id="KW-0175">Coiled coil</keyword>
<keyword evidence="3" id="KW-0732">Signal</keyword>
<dbReference type="Proteomes" id="UP000006039">
    <property type="component" value="Unassembled WGS sequence"/>
</dbReference>
<dbReference type="EnsemblFungi" id="EJT68783">
    <property type="protein sequence ID" value="EJT68783"/>
    <property type="gene ID" value="GGTG_13647"/>
</dbReference>
<dbReference type="Pfam" id="PF12708">
    <property type="entry name" value="Pect-lyase_RHGA_epim"/>
    <property type="match status" value="2"/>
</dbReference>
<feature type="chain" id="PRO_5015095458" description="Rhamnogalacturonase A/B/Epimerase-like pectate lyase domain-containing protein" evidence="3">
    <location>
        <begin position="25"/>
        <end position="1679"/>
    </location>
</feature>
<sequence length="1679" mass="181834">MAPSASVLSSLVTLVTLFGCGVQAQYLQDIEIQGSVGPNGVQIQKPFYRANVINAAPQQVIDLSPELVVLEYNCRYMPNICKNADNWFETPRGKEHKRKYGMRFAFDRNTGKKGRKERRRDHSCRNFVNTDTCPHSNSAIVMRQDGPWRFKDLEPGTKINEIRADTDPAGNRLPSFVRYTCDEFPPATFIEGGDGIAGNADDKSQKRCAVSRCAPKGKNIKAEQDWQGTSHNNLRIVLDLVTSKRRAEFPWYSSRVRDGIIFFELRYDNSRPGPSNSQAAKVIHYAGNNAAPVERIVSQAKRDLAAERANGTISQEQLDNEAFWRWANNVTVKELLDLGPEHVSERIIVADHIESSPMDMEFPDFAMSLPWMDANPHAADGVETPDAVSGPPRADPNKLKRRQEALAQEGGGNSTVPGAVGSTPLLRNATSADLERARKLVEEALQRSAELNAARLASPARNSYKLKPGTVVGGAPLGRRGLELRADQVGADEAPPPLLDITDEIAAAAALVSEADAVESGLPGNQSYAQHARRQMQTTASGTFWMESIARRGTVPFGDDPDYKVFRNVLDYGAKGDGVADDTKAIKEAMNSGKRCGAKCNGSTTKNAIVYFPPGTYRISSTISMPFGTQVIGDANNWPTLLATRNFIGLGVLAANMYTGGGKGIDGLDQQWYVNTANFFRQIRNIKIDITQTRPASSAAGLHYQIAQATSLQNVEIIALPGSTQRGIFAENGSGGVIADVTFRGGKFGLFGGEQQFTAQRLKFIGCDTGVQVIWDWGWVWKSITMTDVGVGFRLLPESKSTAKRQDKPSNGNVGSASFLDSTFTNVQTAILIAPPNKNPGTGSTGIVVENVKFEGVSKAVADTSGATLLAASGTVTHWALGPVYQEKGPDFSMGAKVGSFRRQQDLLDKNGAYFERAKPQYEGRPVGDFVHVKDFGARGDGVTDDTAAFQNALYASQGSILFVDAGSYIITGTIIVPIGSKVVGETWSQLVASGPYFSNADDPKVMVAVGQEGNVGDVEMQDIIFTNRGPTAGLILVQWNVRASGPGSAGLWDCHVRIGGSTGTELTPAECPALSSGVAPGCNAASLMMHITKRASGYFENMWLWVADHMIDDPDLNDANNTMAMNSIYVARGLLVESVNPTWLYGTSSEHAVYYQYNFHKAENIFAGIIQTESPYYQPTPNPPAPFESAVGKLAGDPDYSCKAGDEFSGCDESWAVIMRECANIFVAGAGLYSWFSTYSQDCISKHECQKVLMLLEDNHAGVRFHNLITIGAKYMAVMDGKGIKALDYLNVESHPRWSQMTVLDVANDGAKAEMLWVDPKIWDMEQPSFTCNPPCLVNIPPWTKATRTVNYPLITVSSDDWSTTITRSPVTITQVHFEAVTLKAGGGSKRGKRAAQAFEPFWPKPATTPSWPEVTYTDRDGNVATTAPTIPFPEPPQTIGPDAPAPTAGGSWPRRWIIPVDGQDEHPMVGNCAWDGSFSPNCINGGWPDIEEMKPDPEDPGDVGDEDAAVVCPDHTTKPPIHEVTSTESSSSSSTAPPPPPPEPTLSRGIPGANKRPFCHNGGQAATNAQLRAAARSFCRDLGAEGRPLRNLLAPFGSSGNRWTIGRTYNPSSSGSWPISIDASLSILPGCQFVVNYDRCEKYLSVPVNSCNCEGENGKKGGTIGNRCYEWSIDPNL</sequence>
<reference evidence="6" key="5">
    <citation type="submission" date="2018-04" db="UniProtKB">
        <authorList>
            <consortium name="EnsemblFungi"/>
        </authorList>
    </citation>
    <scope>IDENTIFICATION</scope>
    <source>
        <strain evidence="6">R3-111a-1</strain>
    </source>
</reference>
<evidence type="ECO:0000259" key="4">
    <source>
        <dbReference type="Pfam" id="PF12708"/>
    </source>
</evidence>
<reference evidence="7" key="1">
    <citation type="submission" date="2010-07" db="EMBL/GenBank/DDBJ databases">
        <title>The genome sequence of Gaeumannomyces graminis var. tritici strain R3-111a-1.</title>
        <authorList>
            <consortium name="The Broad Institute Genome Sequencing Platform"/>
            <person name="Ma L.-J."/>
            <person name="Dead R."/>
            <person name="Young S."/>
            <person name="Zeng Q."/>
            <person name="Koehrsen M."/>
            <person name="Alvarado L."/>
            <person name="Berlin A."/>
            <person name="Chapman S.B."/>
            <person name="Chen Z."/>
            <person name="Freedman E."/>
            <person name="Gellesch M."/>
            <person name="Goldberg J."/>
            <person name="Griggs A."/>
            <person name="Gujja S."/>
            <person name="Heilman E.R."/>
            <person name="Heiman D."/>
            <person name="Hepburn T."/>
            <person name="Howarth C."/>
            <person name="Jen D."/>
            <person name="Larson L."/>
            <person name="Mehta T."/>
            <person name="Neiman D."/>
            <person name="Pearson M."/>
            <person name="Roberts A."/>
            <person name="Saif S."/>
            <person name="Shea T."/>
            <person name="Shenoy N."/>
            <person name="Sisk P."/>
            <person name="Stolte C."/>
            <person name="Sykes S."/>
            <person name="Walk T."/>
            <person name="White J."/>
            <person name="Yandava C."/>
            <person name="Haas B."/>
            <person name="Nusbaum C."/>
            <person name="Birren B."/>
        </authorList>
    </citation>
    <scope>NUCLEOTIDE SEQUENCE [LARGE SCALE GENOMIC DNA]</scope>
    <source>
        <strain evidence="7">R3-111a-1</strain>
    </source>
</reference>
<dbReference type="EMBL" id="GL385421">
    <property type="protein sequence ID" value="EJT68783.1"/>
    <property type="molecule type" value="Genomic_DNA"/>
</dbReference>
<dbReference type="FunFam" id="2.160.20.10:FF:000043">
    <property type="entry name" value="Exo-beta-1,3-glucanase, putative"/>
    <property type="match status" value="1"/>
</dbReference>
<evidence type="ECO:0000313" key="6">
    <source>
        <dbReference type="EnsemblFungi" id="EJT68783"/>
    </source>
</evidence>
<dbReference type="VEuPathDB" id="FungiDB:GGTG_13647"/>
<feature type="compositionally biased region" description="Acidic residues" evidence="2">
    <location>
        <begin position="1500"/>
        <end position="1510"/>
    </location>
</feature>
<evidence type="ECO:0000313" key="7">
    <source>
        <dbReference type="Proteomes" id="UP000006039"/>
    </source>
</evidence>
<dbReference type="OrthoDB" id="1046782at2759"/>
<feature type="region of interest" description="Disordered" evidence="2">
    <location>
        <begin position="376"/>
        <end position="424"/>
    </location>
</feature>
<evidence type="ECO:0000313" key="5">
    <source>
        <dbReference type="EMBL" id="EJT68783.1"/>
    </source>
</evidence>
<dbReference type="CDD" id="cd23668">
    <property type="entry name" value="GH55_beta13glucanase-like"/>
    <property type="match status" value="1"/>
</dbReference>
<reference evidence="5" key="2">
    <citation type="submission" date="2010-07" db="EMBL/GenBank/DDBJ databases">
        <authorList>
            <consortium name="The Broad Institute Genome Sequencing Platform"/>
            <consortium name="Broad Institute Genome Sequencing Center for Infectious Disease"/>
            <person name="Ma L.-J."/>
            <person name="Dead R."/>
            <person name="Young S."/>
            <person name="Zeng Q."/>
            <person name="Koehrsen M."/>
            <person name="Alvarado L."/>
            <person name="Berlin A."/>
            <person name="Chapman S.B."/>
            <person name="Chen Z."/>
            <person name="Freedman E."/>
            <person name="Gellesch M."/>
            <person name="Goldberg J."/>
            <person name="Griggs A."/>
            <person name="Gujja S."/>
            <person name="Heilman E.R."/>
            <person name="Heiman D."/>
            <person name="Hepburn T."/>
            <person name="Howarth C."/>
            <person name="Jen D."/>
            <person name="Larson L."/>
            <person name="Mehta T."/>
            <person name="Neiman D."/>
            <person name="Pearson M."/>
            <person name="Roberts A."/>
            <person name="Saif S."/>
            <person name="Shea T."/>
            <person name="Shenoy N."/>
            <person name="Sisk P."/>
            <person name="Stolte C."/>
            <person name="Sykes S."/>
            <person name="Walk T."/>
            <person name="White J."/>
            <person name="Yandava C."/>
            <person name="Haas B."/>
            <person name="Nusbaum C."/>
            <person name="Birren B."/>
        </authorList>
    </citation>
    <scope>NUCLEOTIDE SEQUENCE</scope>
    <source>
        <strain evidence="5">R3-111a-1</strain>
    </source>
</reference>
<feature type="domain" description="Rhamnogalacturonase A/B/Epimerase-like pectate lyase" evidence="4">
    <location>
        <begin position="930"/>
        <end position="987"/>
    </location>
</feature>
<dbReference type="GO" id="GO:0004650">
    <property type="term" value="F:polygalacturonase activity"/>
    <property type="evidence" value="ECO:0007669"/>
    <property type="project" value="InterPro"/>
</dbReference>
<evidence type="ECO:0000256" key="2">
    <source>
        <dbReference type="SAM" id="MobiDB-lite"/>
    </source>
</evidence>
<dbReference type="GeneID" id="20354105"/>
<feature type="compositionally biased region" description="Basic and acidic residues" evidence="2">
    <location>
        <begin position="395"/>
        <end position="404"/>
    </location>
</feature>
<dbReference type="PANTHER" id="PTHR33928:SF2">
    <property type="entry name" value="PECTATE LYASE SUPERFAMILY PROTEIN DOMAIN-CONTAINING PROTEIN-RELATED"/>
    <property type="match status" value="1"/>
</dbReference>
<dbReference type="InterPro" id="IPR011050">
    <property type="entry name" value="Pectin_lyase_fold/virulence"/>
</dbReference>
<feature type="signal peptide" evidence="3">
    <location>
        <begin position="1"/>
        <end position="24"/>
    </location>
</feature>
<evidence type="ECO:0000256" key="3">
    <source>
        <dbReference type="SAM" id="SignalP"/>
    </source>
</evidence>
<protein>
    <recommendedName>
        <fullName evidence="4">Rhamnogalacturonase A/B/Epimerase-like pectate lyase domain-containing protein</fullName>
    </recommendedName>
</protein>
<feature type="coiled-coil region" evidence="1">
    <location>
        <begin position="427"/>
        <end position="454"/>
    </location>
</feature>
<name>J3PJG5_GAET3</name>
<dbReference type="InterPro" id="IPR039279">
    <property type="entry name" value="QRT3-like"/>
</dbReference>
<accession>J3PJG5</accession>
<feature type="compositionally biased region" description="Low complexity" evidence="2">
    <location>
        <begin position="1528"/>
        <end position="1537"/>
    </location>
</feature>
<dbReference type="InterPro" id="IPR024535">
    <property type="entry name" value="RHGA/B-epi-like_pectate_lyase"/>
</dbReference>
<feature type="domain" description="Rhamnogalacturonase A/B/Epimerase-like pectate lyase" evidence="4">
    <location>
        <begin position="566"/>
        <end position="793"/>
    </location>
</feature>
<dbReference type="RefSeq" id="XP_009229828.1">
    <property type="nucleotide sequence ID" value="XM_009231564.1"/>
</dbReference>
<dbReference type="STRING" id="644352.J3PJG5"/>
<reference evidence="5" key="3">
    <citation type="submission" date="2010-09" db="EMBL/GenBank/DDBJ databases">
        <title>Annotation of Gaeumannomyces graminis var. tritici R3-111a-1.</title>
        <authorList>
            <consortium name="The Broad Institute Genome Sequencing Platform"/>
            <person name="Ma L.-J."/>
            <person name="Dead R."/>
            <person name="Young S.K."/>
            <person name="Zeng Q."/>
            <person name="Gargeya S."/>
            <person name="Fitzgerald M."/>
            <person name="Haas B."/>
            <person name="Abouelleil A."/>
            <person name="Alvarado L."/>
            <person name="Arachchi H.M."/>
            <person name="Berlin A."/>
            <person name="Brown A."/>
            <person name="Chapman S.B."/>
            <person name="Chen Z."/>
            <person name="Dunbar C."/>
            <person name="Freedman E."/>
            <person name="Gearin G."/>
            <person name="Gellesch M."/>
            <person name="Goldberg J."/>
            <person name="Griggs A."/>
            <person name="Gujja S."/>
            <person name="Heiman D."/>
            <person name="Howarth C."/>
            <person name="Larson L."/>
            <person name="Lui A."/>
            <person name="MacDonald P.J.P."/>
            <person name="Mehta T."/>
            <person name="Montmayeur A."/>
            <person name="Murphy C."/>
            <person name="Neiman D."/>
            <person name="Pearson M."/>
            <person name="Priest M."/>
            <person name="Roberts A."/>
            <person name="Saif S."/>
            <person name="Shea T."/>
            <person name="Shenoy N."/>
            <person name="Sisk P."/>
            <person name="Stolte C."/>
            <person name="Sykes S."/>
            <person name="Yandava C."/>
            <person name="Wortman J."/>
            <person name="Nusbaum C."/>
            <person name="Birren B."/>
        </authorList>
    </citation>
    <scope>NUCLEOTIDE SEQUENCE</scope>
    <source>
        <strain evidence="5">R3-111a-1</strain>
    </source>
</reference>
<gene>
    <name evidence="6" type="primary">20354105</name>
    <name evidence="5" type="ORF">GGTG_13647</name>
</gene>
<keyword evidence="7" id="KW-1185">Reference proteome</keyword>
<feature type="region of interest" description="Disordered" evidence="2">
    <location>
        <begin position="1485"/>
        <end position="1565"/>
    </location>
</feature>
<organism evidence="5">
    <name type="scientific">Gaeumannomyces tritici (strain R3-111a-1)</name>
    <name type="common">Wheat and barley take-all root rot fungus</name>
    <name type="synonym">Gaeumannomyces graminis var. tritici</name>
    <dbReference type="NCBI Taxonomy" id="644352"/>
    <lineage>
        <taxon>Eukaryota</taxon>
        <taxon>Fungi</taxon>
        <taxon>Dikarya</taxon>
        <taxon>Ascomycota</taxon>
        <taxon>Pezizomycotina</taxon>
        <taxon>Sordariomycetes</taxon>
        <taxon>Sordariomycetidae</taxon>
        <taxon>Magnaporthales</taxon>
        <taxon>Magnaporthaceae</taxon>
        <taxon>Gaeumannomyces</taxon>
    </lineage>
</organism>
<evidence type="ECO:0000256" key="1">
    <source>
        <dbReference type="SAM" id="Coils"/>
    </source>
</evidence>